<feature type="domain" description="RRM" evidence="4">
    <location>
        <begin position="78"/>
        <end position="154"/>
    </location>
</feature>
<dbReference type="SUPFAM" id="SSF54928">
    <property type="entry name" value="RNA-binding domain, RBD"/>
    <property type="match status" value="1"/>
</dbReference>
<protein>
    <submittedName>
        <fullName evidence="5">RNA-binding protein</fullName>
    </submittedName>
</protein>
<dbReference type="Proteomes" id="UP001430356">
    <property type="component" value="Unassembled WGS sequence"/>
</dbReference>
<keyword evidence="6" id="KW-1185">Reference proteome</keyword>
<evidence type="ECO:0000256" key="1">
    <source>
        <dbReference type="ARBA" id="ARBA00022884"/>
    </source>
</evidence>
<gene>
    <name evidence="5" type="ORF">NESM_000469300</name>
</gene>
<keyword evidence="1 2" id="KW-0694">RNA-binding</keyword>
<accession>A0AAW0EP45</accession>
<feature type="compositionally biased region" description="Basic and acidic residues" evidence="3">
    <location>
        <begin position="1"/>
        <end position="10"/>
    </location>
</feature>
<dbReference type="Pfam" id="PF00076">
    <property type="entry name" value="RRM_1"/>
    <property type="match status" value="1"/>
</dbReference>
<feature type="region of interest" description="Disordered" evidence="3">
    <location>
        <begin position="1"/>
        <end position="20"/>
    </location>
</feature>
<evidence type="ECO:0000256" key="3">
    <source>
        <dbReference type="SAM" id="MobiDB-lite"/>
    </source>
</evidence>
<dbReference type="PROSITE" id="PS50102">
    <property type="entry name" value="RRM"/>
    <property type="match status" value="1"/>
</dbReference>
<evidence type="ECO:0000256" key="2">
    <source>
        <dbReference type="PROSITE-ProRule" id="PRU00176"/>
    </source>
</evidence>
<dbReference type="PANTHER" id="PTHR23236:SF92">
    <property type="entry name" value="POLYADENYLATE-BINDING PROTEIN 1"/>
    <property type="match status" value="1"/>
</dbReference>
<dbReference type="AlphaFoldDB" id="A0AAW0EP45"/>
<proteinExistence type="predicted"/>
<comment type="caution">
    <text evidence="5">The sequence shown here is derived from an EMBL/GenBank/DDBJ whole genome shotgun (WGS) entry which is preliminary data.</text>
</comment>
<reference evidence="5 6" key="1">
    <citation type="journal article" date="2021" name="MBio">
        <title>A New Model Trypanosomatid, Novymonas esmeraldas: Genomic Perception of Its 'Candidatus Pandoraea novymonadis' Endosymbiont.</title>
        <authorList>
            <person name="Zakharova A."/>
            <person name="Saura A."/>
            <person name="Butenko A."/>
            <person name="Podesvova L."/>
            <person name="Warmusova S."/>
            <person name="Kostygov A.Y."/>
            <person name="Nenarokova A."/>
            <person name="Lukes J."/>
            <person name="Opperdoes F.R."/>
            <person name="Yurchenko V."/>
        </authorList>
    </citation>
    <scope>NUCLEOTIDE SEQUENCE [LARGE SCALE GENOMIC DNA]</scope>
    <source>
        <strain evidence="5 6">E262AT.01</strain>
    </source>
</reference>
<dbReference type="InterPro" id="IPR035979">
    <property type="entry name" value="RBD_domain_sf"/>
</dbReference>
<sequence>MSGDQGDYRTTEMTSAEDQFNVEMDAEAELEEMKRQVDSLQEDMQLKSLQESAARDEGMRKTAASAAAASSAQAKANTSIFVGDLDTRTTDADLRVFFASCGAITRVTVLKDRQGNPKGTAYVEFETEGQANAAILKDGQSLHGKPLKVAVKRDNIPAFQRGMPRGGGYVPRGRGAGNPMQQQMAALAMMAGMMSQGFNPYNMGRGGGGAGVGGGGGGRGRGRGRGGY</sequence>
<dbReference type="Gene3D" id="3.30.70.330">
    <property type="match status" value="1"/>
</dbReference>
<evidence type="ECO:0000313" key="5">
    <source>
        <dbReference type="EMBL" id="KAK7195421.1"/>
    </source>
</evidence>
<evidence type="ECO:0000259" key="4">
    <source>
        <dbReference type="PROSITE" id="PS50102"/>
    </source>
</evidence>
<dbReference type="CDD" id="cd00590">
    <property type="entry name" value="RRM_SF"/>
    <property type="match status" value="1"/>
</dbReference>
<evidence type="ECO:0000313" key="6">
    <source>
        <dbReference type="Proteomes" id="UP001430356"/>
    </source>
</evidence>
<dbReference type="PANTHER" id="PTHR23236">
    <property type="entry name" value="EUKARYOTIC TRANSLATION INITIATION FACTOR 4B/4H"/>
    <property type="match status" value="1"/>
</dbReference>
<dbReference type="EMBL" id="JAECZO010000054">
    <property type="protein sequence ID" value="KAK7195421.1"/>
    <property type="molecule type" value="Genomic_DNA"/>
</dbReference>
<dbReference type="InterPro" id="IPR000504">
    <property type="entry name" value="RRM_dom"/>
</dbReference>
<dbReference type="InterPro" id="IPR012677">
    <property type="entry name" value="Nucleotide-bd_a/b_plait_sf"/>
</dbReference>
<organism evidence="5 6">
    <name type="scientific">Novymonas esmeraldas</name>
    <dbReference type="NCBI Taxonomy" id="1808958"/>
    <lineage>
        <taxon>Eukaryota</taxon>
        <taxon>Discoba</taxon>
        <taxon>Euglenozoa</taxon>
        <taxon>Kinetoplastea</taxon>
        <taxon>Metakinetoplastina</taxon>
        <taxon>Trypanosomatida</taxon>
        <taxon>Trypanosomatidae</taxon>
        <taxon>Novymonas</taxon>
    </lineage>
</organism>
<dbReference type="SMART" id="SM00360">
    <property type="entry name" value="RRM"/>
    <property type="match status" value="1"/>
</dbReference>
<name>A0AAW0EP45_9TRYP</name>
<dbReference type="GO" id="GO:0008143">
    <property type="term" value="F:poly(A) binding"/>
    <property type="evidence" value="ECO:0007669"/>
    <property type="project" value="TreeGrafter"/>
</dbReference>